<sequence length="131" mass="14268">MSKQRQGELRPNGKDRKTSAAAAVRPSSPPLPPPVVFLGRLHASLFSTVASGLLAWSFRSSPARSAAPPPPRPDMYVPFFSDLPFYRGLFDPCNTATCSEEGRCPKHGKDSKDKRRRKKKSASASSQAVDI</sequence>
<evidence type="ECO:0000313" key="3">
    <source>
        <dbReference type="Proteomes" id="UP000636709"/>
    </source>
</evidence>
<protein>
    <submittedName>
        <fullName evidence="2">Uncharacterized protein</fullName>
    </submittedName>
</protein>
<evidence type="ECO:0000313" key="2">
    <source>
        <dbReference type="EMBL" id="KAF8658342.1"/>
    </source>
</evidence>
<accession>A0A835DYF3</accession>
<keyword evidence="3" id="KW-1185">Reference proteome</keyword>
<name>A0A835DYF3_9POAL</name>
<feature type="region of interest" description="Disordered" evidence="1">
    <location>
        <begin position="1"/>
        <end position="33"/>
    </location>
</feature>
<dbReference type="AlphaFoldDB" id="A0A835DYF3"/>
<feature type="compositionally biased region" description="Low complexity" evidence="1">
    <location>
        <begin position="122"/>
        <end position="131"/>
    </location>
</feature>
<dbReference type="EMBL" id="JACEFO010002480">
    <property type="protein sequence ID" value="KAF8658342.1"/>
    <property type="molecule type" value="Genomic_DNA"/>
</dbReference>
<proteinExistence type="predicted"/>
<feature type="region of interest" description="Disordered" evidence="1">
    <location>
        <begin position="99"/>
        <end position="131"/>
    </location>
</feature>
<dbReference type="Proteomes" id="UP000636709">
    <property type="component" value="Unassembled WGS sequence"/>
</dbReference>
<feature type="compositionally biased region" description="Basic and acidic residues" evidence="1">
    <location>
        <begin position="100"/>
        <end position="113"/>
    </location>
</feature>
<organism evidence="2 3">
    <name type="scientific">Digitaria exilis</name>
    <dbReference type="NCBI Taxonomy" id="1010633"/>
    <lineage>
        <taxon>Eukaryota</taxon>
        <taxon>Viridiplantae</taxon>
        <taxon>Streptophyta</taxon>
        <taxon>Embryophyta</taxon>
        <taxon>Tracheophyta</taxon>
        <taxon>Spermatophyta</taxon>
        <taxon>Magnoliopsida</taxon>
        <taxon>Liliopsida</taxon>
        <taxon>Poales</taxon>
        <taxon>Poaceae</taxon>
        <taxon>PACMAD clade</taxon>
        <taxon>Panicoideae</taxon>
        <taxon>Panicodae</taxon>
        <taxon>Paniceae</taxon>
        <taxon>Anthephorinae</taxon>
        <taxon>Digitaria</taxon>
    </lineage>
</organism>
<reference evidence="2" key="1">
    <citation type="submission" date="2020-07" db="EMBL/GenBank/DDBJ databases">
        <title>Genome sequence and genetic diversity analysis of an under-domesticated orphan crop, white fonio (Digitaria exilis).</title>
        <authorList>
            <person name="Bennetzen J.L."/>
            <person name="Chen S."/>
            <person name="Ma X."/>
            <person name="Wang X."/>
            <person name="Yssel A.E.J."/>
            <person name="Chaluvadi S.R."/>
            <person name="Johnson M."/>
            <person name="Gangashetty P."/>
            <person name="Hamidou F."/>
            <person name="Sanogo M.D."/>
            <person name="Zwaenepoel A."/>
            <person name="Wallace J."/>
            <person name="Van De Peer Y."/>
            <person name="Van Deynze A."/>
        </authorList>
    </citation>
    <scope>NUCLEOTIDE SEQUENCE</scope>
    <source>
        <tissue evidence="2">Leaves</tissue>
    </source>
</reference>
<evidence type="ECO:0000256" key="1">
    <source>
        <dbReference type="SAM" id="MobiDB-lite"/>
    </source>
</evidence>
<gene>
    <name evidence="2" type="ORF">HU200_059389</name>
</gene>
<comment type="caution">
    <text evidence="2">The sequence shown here is derived from an EMBL/GenBank/DDBJ whole genome shotgun (WGS) entry which is preliminary data.</text>
</comment>
<feature type="compositionally biased region" description="Basic and acidic residues" evidence="1">
    <location>
        <begin position="1"/>
        <end position="18"/>
    </location>
</feature>